<evidence type="ECO:0000313" key="2">
    <source>
        <dbReference type="Proteomes" id="UP000053424"/>
    </source>
</evidence>
<gene>
    <name evidence="1" type="ORF">M413DRAFT_33119</name>
</gene>
<name>A0A0C3BRI8_HEBCY</name>
<sequence>MSTSYIPSAAAARRPQHVLTPYIGFREMLHVYMAHSDTIFRVPGNAAILFSQPNASIIPTPDFEFPTSTIYRRHSKFSSSLREMLCLATGSGTTIALTWRVLPSPPIEFWIPPLVYAVFCHKGIDFHRHSFISHPF</sequence>
<dbReference type="Proteomes" id="UP000053424">
    <property type="component" value="Unassembled WGS sequence"/>
</dbReference>
<dbReference type="AlphaFoldDB" id="A0A0C3BRI8"/>
<proteinExistence type="predicted"/>
<accession>A0A0C3BRI8</accession>
<organism evidence="1 2">
    <name type="scientific">Hebeloma cylindrosporum</name>
    <dbReference type="NCBI Taxonomy" id="76867"/>
    <lineage>
        <taxon>Eukaryota</taxon>
        <taxon>Fungi</taxon>
        <taxon>Dikarya</taxon>
        <taxon>Basidiomycota</taxon>
        <taxon>Agaricomycotina</taxon>
        <taxon>Agaricomycetes</taxon>
        <taxon>Agaricomycetidae</taxon>
        <taxon>Agaricales</taxon>
        <taxon>Agaricineae</taxon>
        <taxon>Hymenogastraceae</taxon>
        <taxon>Hebeloma</taxon>
    </lineage>
</organism>
<protein>
    <submittedName>
        <fullName evidence="1">Uncharacterized protein</fullName>
    </submittedName>
</protein>
<dbReference type="HOGENOM" id="CLU_1875683_0_0_1"/>
<dbReference type="EMBL" id="KN831886">
    <property type="protein sequence ID" value="KIM34659.1"/>
    <property type="molecule type" value="Genomic_DNA"/>
</dbReference>
<reference evidence="2" key="2">
    <citation type="submission" date="2015-01" db="EMBL/GenBank/DDBJ databases">
        <title>Evolutionary Origins and Diversification of the Mycorrhizal Mutualists.</title>
        <authorList>
            <consortium name="DOE Joint Genome Institute"/>
            <consortium name="Mycorrhizal Genomics Consortium"/>
            <person name="Kohler A."/>
            <person name="Kuo A."/>
            <person name="Nagy L.G."/>
            <person name="Floudas D."/>
            <person name="Copeland A."/>
            <person name="Barry K.W."/>
            <person name="Cichocki N."/>
            <person name="Veneault-Fourrey C."/>
            <person name="LaButti K."/>
            <person name="Lindquist E.A."/>
            <person name="Lipzen A."/>
            <person name="Lundell T."/>
            <person name="Morin E."/>
            <person name="Murat C."/>
            <person name="Riley R."/>
            <person name="Ohm R."/>
            <person name="Sun H."/>
            <person name="Tunlid A."/>
            <person name="Henrissat B."/>
            <person name="Grigoriev I.V."/>
            <person name="Hibbett D.S."/>
            <person name="Martin F."/>
        </authorList>
    </citation>
    <scope>NUCLEOTIDE SEQUENCE [LARGE SCALE GENOMIC DNA]</scope>
    <source>
        <strain evidence="2">h7</strain>
    </source>
</reference>
<evidence type="ECO:0000313" key="1">
    <source>
        <dbReference type="EMBL" id="KIM34659.1"/>
    </source>
</evidence>
<reference evidence="1 2" key="1">
    <citation type="submission" date="2014-04" db="EMBL/GenBank/DDBJ databases">
        <authorList>
            <consortium name="DOE Joint Genome Institute"/>
            <person name="Kuo A."/>
            <person name="Gay G."/>
            <person name="Dore J."/>
            <person name="Kohler A."/>
            <person name="Nagy L.G."/>
            <person name="Floudas D."/>
            <person name="Copeland A."/>
            <person name="Barry K.W."/>
            <person name="Cichocki N."/>
            <person name="Veneault-Fourrey C."/>
            <person name="LaButti K."/>
            <person name="Lindquist E.A."/>
            <person name="Lipzen A."/>
            <person name="Lundell T."/>
            <person name="Morin E."/>
            <person name="Murat C."/>
            <person name="Sun H."/>
            <person name="Tunlid A."/>
            <person name="Henrissat B."/>
            <person name="Grigoriev I.V."/>
            <person name="Hibbett D.S."/>
            <person name="Martin F."/>
            <person name="Nordberg H.P."/>
            <person name="Cantor M.N."/>
            <person name="Hua S.X."/>
        </authorList>
    </citation>
    <scope>NUCLEOTIDE SEQUENCE [LARGE SCALE GENOMIC DNA]</scope>
    <source>
        <strain evidence="2">h7</strain>
    </source>
</reference>
<keyword evidence="2" id="KW-1185">Reference proteome</keyword>